<keyword evidence="8 16" id="KW-0862">Zinc</keyword>
<dbReference type="GO" id="GO:0006351">
    <property type="term" value="P:DNA-templated transcription"/>
    <property type="evidence" value="ECO:0007669"/>
    <property type="project" value="UniProtKB-UniRule"/>
</dbReference>
<dbReference type="GO" id="GO:0039502">
    <property type="term" value="P:symbiont-mediated suppression of host type I interferon-mediated signaling pathway"/>
    <property type="evidence" value="ECO:0007669"/>
    <property type="project" value="UniProtKB-UniRule"/>
</dbReference>
<dbReference type="Pfam" id="PF00518">
    <property type="entry name" value="E6"/>
    <property type="match status" value="1"/>
</dbReference>
<gene>
    <name evidence="16 18" type="primary">E6</name>
</gene>
<keyword evidence="7 16" id="KW-0863">Zinc-finger</keyword>
<feature type="zinc finger region" evidence="16">
    <location>
        <begin position="33"/>
        <end position="69"/>
    </location>
</feature>
<organism evidence="18">
    <name type="scientific">Human papillomavirus 66</name>
    <dbReference type="NCBI Taxonomy" id="37119"/>
    <lineage>
        <taxon>Viruses</taxon>
        <taxon>Monodnaviria</taxon>
        <taxon>Shotokuvirae</taxon>
        <taxon>Cossaviricota</taxon>
        <taxon>Papovaviricetes</taxon>
        <taxon>Zurhausenvirales</taxon>
        <taxon>Papillomaviridae</taxon>
        <taxon>Firstpapillomavirinae</taxon>
        <taxon>Alphapapillomavirus</taxon>
        <taxon>Alphapapillomavirus 6</taxon>
    </lineage>
</organism>
<keyword evidence="2 16" id="KW-0244">Early protein</keyword>
<dbReference type="EMBL" id="KX545366">
    <property type="protein sequence ID" value="APX52899.1"/>
    <property type="molecule type" value="Genomic_DNA"/>
</dbReference>
<reference evidence="18" key="1">
    <citation type="submission" date="2016-07" db="EMBL/GenBank/DDBJ databases">
        <title>Molecular Epidemiology of Human Papillomavirus in Southwest Nigeria.</title>
        <authorList>
            <person name="Nejo Y.T."/>
            <person name="Odaibo G.N."/>
        </authorList>
    </citation>
    <scope>NUCLEOTIDE SEQUENCE</scope>
    <source>
        <strain evidence="18">NGSk294-66</strain>
    </source>
</reference>
<evidence type="ECO:0000256" key="16">
    <source>
        <dbReference type="HAMAP-Rule" id="MF_04006"/>
    </source>
</evidence>
<comment type="function">
    <text evidence="16">Plays a major role in the induction and maintenance of cellular transformation. E6 associates with host UBE3A/E6-AP ubiquitin-protein ligase and modulates its activity. Sequesters tumor suppressor TP53 in the host cytoplasm and modulates its activity by interacting with host EP300 that results in the reduction of TP53 acetylation and activation. In turn, apoptosis induced by DNA damage is inhibited. E6 protects also host keratinocytes from apoptosis by mediating the degradation of host BAK1. May also inhibit host immune response.</text>
</comment>
<keyword evidence="10 16" id="KW-0238">DNA-binding</keyword>
<keyword evidence="13 16" id="KW-1035">Host cytoplasm</keyword>
<keyword evidence="14 16" id="KW-0899">Viral immunoevasion</keyword>
<evidence type="ECO:0000256" key="8">
    <source>
        <dbReference type="ARBA" id="ARBA00022833"/>
    </source>
</evidence>
<evidence type="ECO:0000256" key="17">
    <source>
        <dbReference type="RuleBase" id="RU363123"/>
    </source>
</evidence>
<evidence type="ECO:0000256" key="12">
    <source>
        <dbReference type="ARBA" id="ARBA00023163"/>
    </source>
</evidence>
<evidence type="ECO:0000256" key="7">
    <source>
        <dbReference type="ARBA" id="ARBA00022771"/>
    </source>
</evidence>
<evidence type="ECO:0000256" key="4">
    <source>
        <dbReference type="ARBA" id="ARBA00022581"/>
    </source>
</evidence>
<dbReference type="GO" id="GO:0052170">
    <property type="term" value="P:symbiont-mediated suppression of host innate immune response"/>
    <property type="evidence" value="ECO:0007669"/>
    <property type="project" value="UniProtKB-KW"/>
</dbReference>
<evidence type="ECO:0000256" key="1">
    <source>
        <dbReference type="ARBA" id="ARBA00006346"/>
    </source>
</evidence>
<evidence type="ECO:0000256" key="13">
    <source>
        <dbReference type="ARBA" id="ARBA00023200"/>
    </source>
</evidence>
<evidence type="ECO:0000313" key="18">
    <source>
        <dbReference type="EMBL" id="APX52899.1"/>
    </source>
</evidence>
<comment type="caution">
    <text evidence="16">Lacks conserved residue(s) required for the propagation of feature annotation.</text>
</comment>
<keyword evidence="15 16" id="KW-1119">Modulation of host cell apoptosis by virus</keyword>
<evidence type="ECO:0000256" key="5">
    <source>
        <dbReference type="ARBA" id="ARBA00022632"/>
    </source>
</evidence>
<comment type="similarity">
    <text evidence="1 17">Belongs to the papillomaviridae E6 protein family.</text>
</comment>
<evidence type="ECO:0000256" key="11">
    <source>
        <dbReference type="ARBA" id="ARBA00023159"/>
    </source>
</evidence>
<dbReference type="GO" id="GO:0039648">
    <property type="term" value="P:symbiont-mediated perturbation of host ubiquitin-like protein modification"/>
    <property type="evidence" value="ECO:0007669"/>
    <property type="project" value="UniProtKB-UniRule"/>
</dbReference>
<accession>A0A1P8NVW5</accession>
<comment type="miscellaneous">
    <text evidence="16">Belongs to the low risk human alphapapillomavirus family. The cancer-causing human papillomavirus E6 protein has a unique carboxy terminal PDZ domain containing substrate but low risk E6s do not possess this domain.</text>
</comment>
<keyword evidence="6 16" id="KW-0479">Metal-binding</keyword>
<dbReference type="InterPro" id="IPR038575">
    <property type="entry name" value="E6_sf"/>
</dbReference>
<proteinExistence type="inferred from homology"/>
<dbReference type="GO" id="GO:0052150">
    <property type="term" value="P:symbiont-mediated perturbation of host apoptosis"/>
    <property type="evidence" value="ECO:0007669"/>
    <property type="project" value="UniProtKB-KW"/>
</dbReference>
<evidence type="ECO:0000256" key="6">
    <source>
        <dbReference type="ARBA" id="ARBA00022723"/>
    </source>
</evidence>
<comment type="subunit">
    <text evidence="16">Forms homodimers. Interacts with ubiquitin-protein ligase UBE3A/E6-AP; this interaction stimulates UBE3A ubiquitin activity. Interacts with host TP53 and EP300; this interaction inhibits TP53 activity.</text>
</comment>
<keyword evidence="12 16" id="KW-0804">Transcription</keyword>
<evidence type="ECO:0000256" key="9">
    <source>
        <dbReference type="ARBA" id="ARBA00023015"/>
    </source>
</evidence>
<dbReference type="GO" id="GO:0006355">
    <property type="term" value="P:regulation of DNA-templated transcription"/>
    <property type="evidence" value="ECO:0007669"/>
    <property type="project" value="UniProtKB-UniRule"/>
</dbReference>
<dbReference type="HAMAP" id="MF_04006">
    <property type="entry name" value="HPV_E6"/>
    <property type="match status" value="1"/>
</dbReference>
<sequence>MDPIFSNTQERPRSLHHLSEVLQIPLLDLRLSCVYCKKELTSLELYRFACIELKLVYRNNWPYAVCRVCLLFYSKVRKYRYYKYSVYGATLESITKKQLSDLSIRCYRCQCPLTPEEKQLHCEHKRRFHYIAYAWTGSCLQCWRHTSRQATESTV</sequence>
<evidence type="ECO:0000256" key="10">
    <source>
        <dbReference type="ARBA" id="ARBA00023125"/>
    </source>
</evidence>
<feature type="zinc finger region" evidence="16">
    <location>
        <begin position="106"/>
        <end position="142"/>
    </location>
</feature>
<keyword evidence="5 16" id="KW-1090">Inhibition of host innate immune response by virus</keyword>
<dbReference type="InterPro" id="IPR001334">
    <property type="entry name" value="E6"/>
</dbReference>
<evidence type="ECO:0000256" key="2">
    <source>
        <dbReference type="ARBA" id="ARBA00022518"/>
    </source>
</evidence>
<dbReference type="GO" id="GO:0042025">
    <property type="term" value="C:host cell nucleus"/>
    <property type="evidence" value="ECO:0007669"/>
    <property type="project" value="UniProtKB-SubCell"/>
</dbReference>
<dbReference type="GO" id="GO:0008270">
    <property type="term" value="F:zinc ion binding"/>
    <property type="evidence" value="ECO:0007669"/>
    <property type="project" value="UniProtKB-KW"/>
</dbReference>
<organismHost>
    <name type="scientific">Homo sapiens</name>
    <name type="common">Human</name>
    <dbReference type="NCBI Taxonomy" id="9606"/>
</organismHost>
<evidence type="ECO:0000256" key="14">
    <source>
        <dbReference type="ARBA" id="ARBA00023280"/>
    </source>
</evidence>
<keyword evidence="3 16" id="KW-1048">Host nucleus</keyword>
<keyword evidence="11 16" id="KW-0010">Activator</keyword>
<protein>
    <recommendedName>
        <fullName evidence="16 17">Protein E6</fullName>
    </recommendedName>
</protein>
<dbReference type="Gene3D" id="3.30.240.40">
    <property type="entry name" value="E6 early regulatory protein"/>
    <property type="match status" value="2"/>
</dbReference>
<evidence type="ECO:0000256" key="15">
    <source>
        <dbReference type="ARBA" id="ARBA00023323"/>
    </source>
</evidence>
<evidence type="ECO:0000256" key="3">
    <source>
        <dbReference type="ARBA" id="ARBA00022562"/>
    </source>
</evidence>
<keyword evidence="4 16" id="KW-0945">Host-virus interaction</keyword>
<dbReference type="GO" id="GO:0030430">
    <property type="term" value="C:host cell cytoplasm"/>
    <property type="evidence" value="ECO:0007669"/>
    <property type="project" value="UniProtKB-SubCell"/>
</dbReference>
<dbReference type="GO" id="GO:0003677">
    <property type="term" value="F:DNA binding"/>
    <property type="evidence" value="ECO:0007669"/>
    <property type="project" value="UniProtKB-UniRule"/>
</dbReference>
<comment type="subcellular location">
    <subcellularLocation>
        <location evidence="16 17">Host cytoplasm</location>
    </subcellularLocation>
    <subcellularLocation>
        <location evidence="16 17">Host nucleus</location>
    </subcellularLocation>
</comment>
<dbReference type="SUPFAM" id="SSF161229">
    <property type="entry name" value="E6 C-terminal domain-like"/>
    <property type="match status" value="2"/>
</dbReference>
<keyword evidence="9 16" id="KW-0805">Transcription regulation</keyword>
<name>A0A1P8NVW5_HPV66</name>